<dbReference type="AlphaFoldDB" id="A0A1M5H309"/>
<organism evidence="3 4">
    <name type="scientific">Fodinibius roseus</name>
    <dbReference type="NCBI Taxonomy" id="1194090"/>
    <lineage>
        <taxon>Bacteria</taxon>
        <taxon>Pseudomonadati</taxon>
        <taxon>Balneolota</taxon>
        <taxon>Balneolia</taxon>
        <taxon>Balneolales</taxon>
        <taxon>Balneolaceae</taxon>
        <taxon>Fodinibius</taxon>
    </lineage>
</organism>
<feature type="transmembrane region" description="Helical" evidence="1">
    <location>
        <begin position="145"/>
        <end position="169"/>
    </location>
</feature>
<keyword evidence="4" id="KW-1185">Reference proteome</keyword>
<keyword evidence="1" id="KW-0472">Membrane</keyword>
<feature type="transmembrane region" description="Helical" evidence="1">
    <location>
        <begin position="94"/>
        <end position="115"/>
    </location>
</feature>
<dbReference type="InterPro" id="IPR009597">
    <property type="entry name" value="DUF1206"/>
</dbReference>
<evidence type="ECO:0000313" key="3">
    <source>
        <dbReference type="EMBL" id="SHG10324.1"/>
    </source>
</evidence>
<reference evidence="3 4" key="1">
    <citation type="submission" date="2016-11" db="EMBL/GenBank/DDBJ databases">
        <authorList>
            <person name="Jaros S."/>
            <person name="Januszkiewicz K."/>
            <person name="Wedrychowicz H."/>
        </authorList>
    </citation>
    <scope>NUCLEOTIDE SEQUENCE [LARGE SCALE GENOMIC DNA]</scope>
    <source>
        <strain evidence="3 4">DSM 21986</strain>
    </source>
</reference>
<proteinExistence type="predicted"/>
<dbReference type="OrthoDB" id="5702018at2"/>
<dbReference type="Proteomes" id="UP000184041">
    <property type="component" value="Unassembled WGS sequence"/>
</dbReference>
<evidence type="ECO:0000313" key="4">
    <source>
        <dbReference type="Proteomes" id="UP000184041"/>
    </source>
</evidence>
<feature type="transmembrane region" description="Helical" evidence="1">
    <location>
        <begin position="12"/>
        <end position="32"/>
    </location>
</feature>
<sequence length="267" mass="29845">MVRNKQTVIKIIARIGFLAKGLVYFMVGLLALQASIGMGGKTAGTKQALQEFIYQPFGSILLIGCTVGLFAHAIWKIVQSLLDPEDRAETKEVIFIRIADFFTGGLYLSFSYAAWQIFQGLNTRSSSQSTEVWVGQILELPYGKWLVMFCAILISITGLYQFYSAYVSNFDYSFDTRHMSQKKQVTLRKLGQIGISAWGIVYCMTAILFYQAALTYNPEEAGGLDEALNALRSQPFGAWILGITAAGLLIYGIYLLILSYYHKIYGY</sequence>
<feature type="domain" description="DUF1206" evidence="2">
    <location>
        <begin position="15"/>
        <end position="81"/>
    </location>
</feature>
<feature type="transmembrane region" description="Helical" evidence="1">
    <location>
        <begin position="52"/>
        <end position="74"/>
    </location>
</feature>
<name>A0A1M5H309_9BACT</name>
<dbReference type="Pfam" id="PF06724">
    <property type="entry name" value="DUF1206"/>
    <property type="match status" value="3"/>
</dbReference>
<accession>A0A1M5H309</accession>
<dbReference type="STRING" id="1194090.SAMN05443144_11919"/>
<dbReference type="RefSeq" id="WP_073066635.1">
    <property type="nucleotide sequence ID" value="NZ_FQUS01000019.1"/>
</dbReference>
<protein>
    <recommendedName>
        <fullName evidence="2">DUF1206 domain-containing protein</fullName>
    </recommendedName>
</protein>
<evidence type="ECO:0000259" key="2">
    <source>
        <dbReference type="Pfam" id="PF06724"/>
    </source>
</evidence>
<feature type="domain" description="DUF1206" evidence="2">
    <location>
        <begin position="103"/>
        <end position="166"/>
    </location>
</feature>
<keyword evidence="1" id="KW-1133">Transmembrane helix</keyword>
<keyword evidence="1" id="KW-0812">Transmembrane</keyword>
<feature type="transmembrane region" description="Helical" evidence="1">
    <location>
        <begin position="236"/>
        <end position="261"/>
    </location>
</feature>
<gene>
    <name evidence="3" type="ORF">SAMN05443144_11919</name>
</gene>
<dbReference type="EMBL" id="FQUS01000019">
    <property type="protein sequence ID" value="SHG10324.1"/>
    <property type="molecule type" value="Genomic_DNA"/>
</dbReference>
<evidence type="ECO:0000256" key="1">
    <source>
        <dbReference type="SAM" id="Phobius"/>
    </source>
</evidence>
<feature type="domain" description="DUF1206" evidence="2">
    <location>
        <begin position="193"/>
        <end position="261"/>
    </location>
</feature>
<feature type="transmembrane region" description="Helical" evidence="1">
    <location>
        <begin position="190"/>
        <end position="216"/>
    </location>
</feature>